<keyword evidence="6 8" id="KW-0503">Monooxygenase</keyword>
<dbReference type="EMBL" id="MPGH01000204">
    <property type="protein sequence ID" value="OLN83441.1"/>
    <property type="molecule type" value="Genomic_DNA"/>
</dbReference>
<dbReference type="GO" id="GO:0004497">
    <property type="term" value="F:monooxygenase activity"/>
    <property type="evidence" value="ECO:0007669"/>
    <property type="project" value="UniProtKB-KW"/>
</dbReference>
<sequence length="418" mass="46623">MSLTGIMLVLLLRALTLAAAGLTVYCLGRSIYNVFFHPLRRVPGPFFAKITRLWLFYHDYGGNPHNHIRNLHLKLGPLVRISPNEVSVDDVKANNSLYSQSNPWVKPPYHYKAFQSSPAYSIFTELDPATHASHLRLLAPAFSQSRVTSAEAQELLWSKCDEMVRGIKAWKHQTTGVKISLTKAFRSFALDVVTVWTFGRCANSLDNFHSDLFEVFDVAAESVIYYAKRALDAVKAGDQQQCIFSDLASPLWQEKRGYTPSDGQVISDGIVILAAGADTTAAALSIGIHHLTRQPELWKRLQDEVRPIMAENEGHPRLEALNQLPLLSAVIKEGLRVSCPIRGHMPRVVPAGGWQYKGTNFPAGSIVATSAFYGCYNGNVFPEPDRYDPTRWLVDDTTDMEAHLLPFSRGTRQCIGQK</sequence>
<keyword evidence="6" id="KW-0560">Oxidoreductase</keyword>
<keyword evidence="9" id="KW-1185">Reference proteome</keyword>
<feature type="chain" id="PRO_5013294095" evidence="7">
    <location>
        <begin position="19"/>
        <end position="418"/>
    </location>
</feature>
<dbReference type="InterPro" id="IPR001128">
    <property type="entry name" value="Cyt_P450"/>
</dbReference>
<name>A0A1Q8RGG7_9PEZI</name>
<gene>
    <name evidence="8" type="ORF">CCHL11_03046</name>
</gene>
<comment type="similarity">
    <text evidence="6">Belongs to the cytochrome P450 family.</text>
</comment>
<dbReference type="PRINTS" id="PR00385">
    <property type="entry name" value="P450"/>
</dbReference>
<feature type="signal peptide" evidence="7">
    <location>
        <begin position="1"/>
        <end position="18"/>
    </location>
</feature>
<evidence type="ECO:0000313" key="8">
    <source>
        <dbReference type="EMBL" id="OLN83441.1"/>
    </source>
</evidence>
<evidence type="ECO:0000256" key="6">
    <source>
        <dbReference type="RuleBase" id="RU000461"/>
    </source>
</evidence>
<dbReference type="InterPro" id="IPR017972">
    <property type="entry name" value="Cyt_P450_CS"/>
</dbReference>
<dbReference type="Gene3D" id="1.10.630.10">
    <property type="entry name" value="Cytochrome P450"/>
    <property type="match status" value="1"/>
</dbReference>
<proteinExistence type="inferred from homology"/>
<dbReference type="STRING" id="708187.A0A1Q8RGG7"/>
<protein>
    <submittedName>
        <fullName evidence="8">Putative sterigmatocystin biosynthesis P450 monooxygenase STCB-like protein 4</fullName>
    </submittedName>
</protein>
<keyword evidence="4 5" id="KW-0408">Iron</keyword>
<dbReference type="GO" id="GO:0005506">
    <property type="term" value="F:iron ion binding"/>
    <property type="evidence" value="ECO:0007669"/>
    <property type="project" value="InterPro"/>
</dbReference>
<evidence type="ECO:0000256" key="5">
    <source>
        <dbReference type="PIRSR" id="PIRSR602401-1"/>
    </source>
</evidence>
<keyword evidence="7" id="KW-0732">Signal</keyword>
<reference evidence="8 9" key="1">
    <citation type="submission" date="2016-11" db="EMBL/GenBank/DDBJ databases">
        <title>Draft Genome Assembly of Colletotrichum chlorophyti a pathogen of herbaceous plants.</title>
        <authorList>
            <person name="Gan P."/>
            <person name="Narusaka M."/>
            <person name="Tsushima A."/>
            <person name="Narusaka Y."/>
            <person name="Takano Y."/>
            <person name="Shirasu K."/>
        </authorList>
    </citation>
    <scope>NUCLEOTIDE SEQUENCE [LARGE SCALE GENOMIC DNA]</scope>
    <source>
        <strain evidence="8 9">NTL11</strain>
    </source>
</reference>
<dbReference type="PROSITE" id="PS00086">
    <property type="entry name" value="CYTOCHROME_P450"/>
    <property type="match status" value="1"/>
</dbReference>
<evidence type="ECO:0000256" key="1">
    <source>
        <dbReference type="ARBA" id="ARBA00001971"/>
    </source>
</evidence>
<dbReference type="Pfam" id="PF00067">
    <property type="entry name" value="p450"/>
    <property type="match status" value="1"/>
</dbReference>
<evidence type="ECO:0000256" key="2">
    <source>
        <dbReference type="ARBA" id="ARBA00022617"/>
    </source>
</evidence>
<evidence type="ECO:0000256" key="4">
    <source>
        <dbReference type="ARBA" id="ARBA00023004"/>
    </source>
</evidence>
<dbReference type="InterPro" id="IPR002401">
    <property type="entry name" value="Cyt_P450_E_grp-I"/>
</dbReference>
<dbReference type="InterPro" id="IPR036396">
    <property type="entry name" value="Cyt_P450_sf"/>
</dbReference>
<dbReference type="GO" id="GO:0016705">
    <property type="term" value="F:oxidoreductase activity, acting on paired donors, with incorporation or reduction of molecular oxygen"/>
    <property type="evidence" value="ECO:0007669"/>
    <property type="project" value="InterPro"/>
</dbReference>
<feature type="binding site" description="axial binding residue" evidence="5">
    <location>
        <position position="414"/>
    </location>
    <ligand>
        <name>heme</name>
        <dbReference type="ChEBI" id="CHEBI:30413"/>
    </ligand>
    <ligandPart>
        <name>Fe</name>
        <dbReference type="ChEBI" id="CHEBI:18248"/>
    </ligandPart>
</feature>
<keyword evidence="2 5" id="KW-0349">Heme</keyword>
<organism evidence="8 9">
    <name type="scientific">Colletotrichum chlorophyti</name>
    <dbReference type="NCBI Taxonomy" id="708187"/>
    <lineage>
        <taxon>Eukaryota</taxon>
        <taxon>Fungi</taxon>
        <taxon>Dikarya</taxon>
        <taxon>Ascomycota</taxon>
        <taxon>Pezizomycotina</taxon>
        <taxon>Sordariomycetes</taxon>
        <taxon>Hypocreomycetidae</taxon>
        <taxon>Glomerellales</taxon>
        <taxon>Glomerellaceae</taxon>
        <taxon>Colletotrichum</taxon>
    </lineage>
</organism>
<comment type="cofactor">
    <cofactor evidence="1 5">
        <name>heme</name>
        <dbReference type="ChEBI" id="CHEBI:30413"/>
    </cofactor>
</comment>
<evidence type="ECO:0000256" key="3">
    <source>
        <dbReference type="ARBA" id="ARBA00022723"/>
    </source>
</evidence>
<dbReference type="PANTHER" id="PTHR24305">
    <property type="entry name" value="CYTOCHROME P450"/>
    <property type="match status" value="1"/>
</dbReference>
<accession>A0A1Q8RGG7</accession>
<dbReference type="GO" id="GO:0020037">
    <property type="term" value="F:heme binding"/>
    <property type="evidence" value="ECO:0007669"/>
    <property type="project" value="InterPro"/>
</dbReference>
<dbReference type="AlphaFoldDB" id="A0A1Q8RGG7"/>
<dbReference type="InterPro" id="IPR050121">
    <property type="entry name" value="Cytochrome_P450_monoxygenase"/>
</dbReference>
<comment type="caution">
    <text evidence="8">The sequence shown here is derived from an EMBL/GenBank/DDBJ whole genome shotgun (WGS) entry which is preliminary data.</text>
</comment>
<dbReference type="OrthoDB" id="1470350at2759"/>
<evidence type="ECO:0000313" key="9">
    <source>
        <dbReference type="Proteomes" id="UP000186583"/>
    </source>
</evidence>
<dbReference type="Proteomes" id="UP000186583">
    <property type="component" value="Unassembled WGS sequence"/>
</dbReference>
<evidence type="ECO:0000256" key="7">
    <source>
        <dbReference type="SAM" id="SignalP"/>
    </source>
</evidence>
<keyword evidence="3 5" id="KW-0479">Metal-binding</keyword>
<dbReference type="SUPFAM" id="SSF48264">
    <property type="entry name" value="Cytochrome P450"/>
    <property type="match status" value="1"/>
</dbReference>
<dbReference type="PRINTS" id="PR00463">
    <property type="entry name" value="EP450I"/>
</dbReference>
<dbReference type="PANTHER" id="PTHR24305:SF234">
    <property type="entry name" value="CYTOCHROME P450"/>
    <property type="match status" value="1"/>
</dbReference>